<dbReference type="AlphaFoldDB" id="A0A9P6VG54"/>
<evidence type="ECO:0000256" key="1">
    <source>
        <dbReference type="ARBA" id="ARBA00004141"/>
    </source>
</evidence>
<dbReference type="InterPro" id="IPR009311">
    <property type="entry name" value="IFI6/IFI27-like"/>
</dbReference>
<dbReference type="InterPro" id="IPR038213">
    <property type="entry name" value="IFI6/IFI27-like_sf"/>
</dbReference>
<accession>A0A9P6VG54</accession>
<dbReference type="Pfam" id="PF06140">
    <property type="entry name" value="Ifi-6-16"/>
    <property type="match status" value="1"/>
</dbReference>
<protein>
    <submittedName>
        <fullName evidence="7">Uncharacterized protein</fullName>
    </submittedName>
</protein>
<evidence type="ECO:0000256" key="5">
    <source>
        <dbReference type="ARBA" id="ARBA00023136"/>
    </source>
</evidence>
<comment type="caution">
    <text evidence="7">The sequence shown here is derived from an EMBL/GenBank/DDBJ whole genome shotgun (WGS) entry which is preliminary data.</text>
</comment>
<organism evidence="7 8">
    <name type="scientific">Hyphodiscus hymeniophilus</name>
    <dbReference type="NCBI Taxonomy" id="353542"/>
    <lineage>
        <taxon>Eukaryota</taxon>
        <taxon>Fungi</taxon>
        <taxon>Dikarya</taxon>
        <taxon>Ascomycota</taxon>
        <taxon>Pezizomycotina</taxon>
        <taxon>Leotiomycetes</taxon>
        <taxon>Helotiales</taxon>
        <taxon>Hyphodiscaceae</taxon>
        <taxon>Hyphodiscus</taxon>
    </lineage>
</organism>
<evidence type="ECO:0000256" key="4">
    <source>
        <dbReference type="ARBA" id="ARBA00022989"/>
    </source>
</evidence>
<feature type="transmembrane region" description="Helical" evidence="6">
    <location>
        <begin position="47"/>
        <end position="67"/>
    </location>
</feature>
<dbReference type="Proteomes" id="UP000785200">
    <property type="component" value="Unassembled WGS sequence"/>
</dbReference>
<evidence type="ECO:0000256" key="2">
    <source>
        <dbReference type="ARBA" id="ARBA00007262"/>
    </source>
</evidence>
<evidence type="ECO:0000256" key="3">
    <source>
        <dbReference type="ARBA" id="ARBA00022692"/>
    </source>
</evidence>
<comment type="subcellular location">
    <subcellularLocation>
        <location evidence="1">Membrane</location>
        <topology evidence="1">Multi-pass membrane protein</topology>
    </subcellularLocation>
</comment>
<reference evidence="7" key="1">
    <citation type="submission" date="2019-07" db="EMBL/GenBank/DDBJ databases">
        <title>Hyphodiscus hymeniophilus genome sequencing and assembly.</title>
        <authorList>
            <person name="Kramer G."/>
            <person name="Nodwell J."/>
        </authorList>
    </citation>
    <scope>NUCLEOTIDE SEQUENCE</scope>
    <source>
        <strain evidence="7">ATCC 34498</strain>
    </source>
</reference>
<keyword evidence="3 6" id="KW-0812">Transmembrane</keyword>
<evidence type="ECO:0000313" key="7">
    <source>
        <dbReference type="EMBL" id="KAG0647315.1"/>
    </source>
</evidence>
<proteinExistence type="inferred from homology"/>
<comment type="similarity">
    <text evidence="2">Belongs to the IFI6/IFI27 family.</text>
</comment>
<evidence type="ECO:0000313" key="8">
    <source>
        <dbReference type="Proteomes" id="UP000785200"/>
    </source>
</evidence>
<dbReference type="GO" id="GO:0016020">
    <property type="term" value="C:membrane"/>
    <property type="evidence" value="ECO:0007669"/>
    <property type="project" value="UniProtKB-SubCell"/>
</dbReference>
<sequence>MGFGSGGVLSGSLAAAFQSWMYGGFTPAAGIFATLTSVGMLGFATPVFTAAAVLVATLVSAITWLCVRG</sequence>
<name>A0A9P6VG54_9HELO</name>
<evidence type="ECO:0000256" key="6">
    <source>
        <dbReference type="SAM" id="Phobius"/>
    </source>
</evidence>
<keyword evidence="8" id="KW-1185">Reference proteome</keyword>
<gene>
    <name evidence="7" type="ORF">D0Z07_6907</name>
</gene>
<keyword evidence="5 6" id="KW-0472">Membrane</keyword>
<feature type="transmembrane region" description="Helical" evidence="6">
    <location>
        <begin position="20"/>
        <end position="41"/>
    </location>
</feature>
<dbReference type="EMBL" id="VNKQ01000013">
    <property type="protein sequence ID" value="KAG0647315.1"/>
    <property type="molecule type" value="Genomic_DNA"/>
</dbReference>
<dbReference type="Gene3D" id="6.10.110.10">
    <property type="match status" value="1"/>
</dbReference>
<keyword evidence="4 6" id="KW-1133">Transmembrane helix</keyword>